<dbReference type="PANTHER" id="PTHR15462:SF8">
    <property type="entry name" value="SERINE PROTEASE"/>
    <property type="match status" value="1"/>
</dbReference>
<protein>
    <submittedName>
        <fullName evidence="4">Trypsin</fullName>
    </submittedName>
</protein>
<dbReference type="InterPro" id="IPR001314">
    <property type="entry name" value="Peptidase_S1A"/>
</dbReference>
<evidence type="ECO:0000256" key="1">
    <source>
        <dbReference type="ARBA" id="ARBA00022729"/>
    </source>
</evidence>
<dbReference type="AlphaFoldDB" id="A0A1Y5RDH1"/>
<dbReference type="PANTHER" id="PTHR15462">
    <property type="entry name" value="SERINE PROTEASE"/>
    <property type="match status" value="1"/>
</dbReference>
<dbReference type="RefSeq" id="WP_085793922.1">
    <property type="nucleotide sequence ID" value="NZ_FWFO01000001.1"/>
</dbReference>
<dbReference type="PROSITE" id="PS00134">
    <property type="entry name" value="TRYPSIN_HIS"/>
    <property type="match status" value="1"/>
</dbReference>
<evidence type="ECO:0000256" key="2">
    <source>
        <dbReference type="SAM" id="SignalP"/>
    </source>
</evidence>
<dbReference type="InterPro" id="IPR018114">
    <property type="entry name" value="TRYPSIN_HIS"/>
</dbReference>
<evidence type="ECO:0000313" key="4">
    <source>
        <dbReference type="EMBL" id="SLN13668.1"/>
    </source>
</evidence>
<dbReference type="PROSITE" id="PS50240">
    <property type="entry name" value="TRYPSIN_DOM"/>
    <property type="match status" value="1"/>
</dbReference>
<evidence type="ECO:0000259" key="3">
    <source>
        <dbReference type="PROSITE" id="PS50240"/>
    </source>
</evidence>
<name>A0A1Y5RDH1_9RHOB</name>
<dbReference type="Gene3D" id="2.40.10.10">
    <property type="entry name" value="Trypsin-like serine proteases"/>
    <property type="match status" value="2"/>
</dbReference>
<dbReference type="SMART" id="SM00020">
    <property type="entry name" value="Tryp_SPc"/>
    <property type="match status" value="1"/>
</dbReference>
<organism evidence="4 5">
    <name type="scientific">Falsiruegeria litorea R37</name>
    <dbReference type="NCBI Taxonomy" id="1200284"/>
    <lineage>
        <taxon>Bacteria</taxon>
        <taxon>Pseudomonadati</taxon>
        <taxon>Pseudomonadota</taxon>
        <taxon>Alphaproteobacteria</taxon>
        <taxon>Rhodobacterales</taxon>
        <taxon>Roseobacteraceae</taxon>
        <taxon>Falsiruegeria</taxon>
    </lineage>
</organism>
<dbReference type="GO" id="GO:0006508">
    <property type="term" value="P:proteolysis"/>
    <property type="evidence" value="ECO:0007669"/>
    <property type="project" value="InterPro"/>
</dbReference>
<accession>A0A1Y5RDH1</accession>
<dbReference type="SUPFAM" id="SSF50494">
    <property type="entry name" value="Trypsin-like serine proteases"/>
    <property type="match status" value="1"/>
</dbReference>
<sequence length="267" mass="28492">MKGLIALILGVAMGGMAQAQNTGLVRLTDREDVLGWEAVGRLDLAGKGFCTGTLIAPDLVLTAAHCAFDKSTGAHYPVDEIVFRAGLRDGQAIAERRVRQIATHPDFVANQPPSAERVRVDVALMRLAEPITVAQADPFVLHSGNLDGLEVSVSSYGRGRAEAISRQRSCQVLHRAEGLLAFDCNVTFGSSGSAVFAQVGNRGLILSVVSAMSQAQGRKVAWGMELPDMVSYLKQRLRVEAAVPKASVRRVQVGSSRNSTGAKFVRP</sequence>
<keyword evidence="1 2" id="KW-0732">Signal</keyword>
<dbReference type="OrthoDB" id="267336at2"/>
<dbReference type="PRINTS" id="PR00722">
    <property type="entry name" value="CHYMOTRYPSIN"/>
</dbReference>
<dbReference type="GO" id="GO:0004252">
    <property type="term" value="F:serine-type endopeptidase activity"/>
    <property type="evidence" value="ECO:0007669"/>
    <property type="project" value="InterPro"/>
</dbReference>
<dbReference type="Proteomes" id="UP000193077">
    <property type="component" value="Unassembled WGS sequence"/>
</dbReference>
<feature type="domain" description="Peptidase S1" evidence="3">
    <location>
        <begin position="12"/>
        <end position="238"/>
    </location>
</feature>
<dbReference type="InterPro" id="IPR009003">
    <property type="entry name" value="Peptidase_S1_PA"/>
</dbReference>
<evidence type="ECO:0000313" key="5">
    <source>
        <dbReference type="Proteomes" id="UP000193077"/>
    </source>
</evidence>
<dbReference type="InterPro" id="IPR043504">
    <property type="entry name" value="Peptidase_S1_PA_chymotrypsin"/>
</dbReference>
<keyword evidence="5" id="KW-1185">Reference proteome</keyword>
<proteinExistence type="predicted"/>
<reference evidence="4 5" key="1">
    <citation type="submission" date="2017-03" db="EMBL/GenBank/DDBJ databases">
        <authorList>
            <person name="Afonso C.L."/>
            <person name="Miller P.J."/>
            <person name="Scott M.A."/>
            <person name="Spackman E."/>
            <person name="Goraichik I."/>
            <person name="Dimitrov K.M."/>
            <person name="Suarez D.L."/>
            <person name="Swayne D.E."/>
        </authorList>
    </citation>
    <scope>NUCLEOTIDE SEQUENCE [LARGE SCALE GENOMIC DNA]</scope>
    <source>
        <strain evidence="4 5">CECT 7639</strain>
    </source>
</reference>
<gene>
    <name evidence="4" type="ORF">TRL7639_00165</name>
</gene>
<feature type="chain" id="PRO_5011966542" evidence="2">
    <location>
        <begin position="20"/>
        <end position="267"/>
    </location>
</feature>
<dbReference type="Pfam" id="PF00089">
    <property type="entry name" value="Trypsin"/>
    <property type="match status" value="1"/>
</dbReference>
<dbReference type="InterPro" id="IPR001254">
    <property type="entry name" value="Trypsin_dom"/>
</dbReference>
<feature type="signal peptide" evidence="2">
    <location>
        <begin position="1"/>
        <end position="19"/>
    </location>
</feature>
<dbReference type="InterPro" id="IPR050966">
    <property type="entry name" value="Glutamyl_endopeptidase"/>
</dbReference>
<dbReference type="EMBL" id="FWFO01000001">
    <property type="protein sequence ID" value="SLN13668.1"/>
    <property type="molecule type" value="Genomic_DNA"/>
</dbReference>